<accession>A0AAV5CG54</accession>
<feature type="region of interest" description="Disordered" evidence="1">
    <location>
        <begin position="118"/>
        <end position="173"/>
    </location>
</feature>
<sequence length="359" mass="37157">MMMGRTGPRSLSVGVAAEVLLCLDVQLYADVDVVEVTCHPHRLQVGVLNAPLLSMVVSHHASVAEERKGPPDHEELLQKMFGGVIVDGSGACVPGQVLGHEDNDRNVGGGVEEGFLGAGGEEGNVEGGASSGAGVDDDVGLSPAASSSLLQRNRVGGRGGSQVAVTSPLKGTKNPMMRVMKNIHATLETNCAIANKVDNDGTNDEEDMSVTIARGRVGALRTFGAITTAFDLSIPALSSASSSPVPMADAAMGDGYTINDDLRAQGLHGDDEDDAGVADAADPLLGAGASAATPVDVDASPTNSTAGKRSRKRTSDVWKEMEELTRKDPVTGKQNISFIIHKIPTNPSTRKLDIVKSST</sequence>
<protein>
    <submittedName>
        <fullName evidence="3">Uncharacterized protein</fullName>
    </submittedName>
</protein>
<feature type="chain" id="PRO_5043988700" evidence="2">
    <location>
        <begin position="30"/>
        <end position="359"/>
    </location>
</feature>
<name>A0AAV5CG54_ELECO</name>
<feature type="compositionally biased region" description="Gly residues" evidence="1">
    <location>
        <begin position="118"/>
        <end position="131"/>
    </location>
</feature>
<keyword evidence="4" id="KW-1185">Reference proteome</keyword>
<feature type="region of interest" description="Disordered" evidence="1">
    <location>
        <begin position="288"/>
        <end position="316"/>
    </location>
</feature>
<evidence type="ECO:0000256" key="2">
    <source>
        <dbReference type="SAM" id="SignalP"/>
    </source>
</evidence>
<evidence type="ECO:0000313" key="3">
    <source>
        <dbReference type="EMBL" id="GJM97090.1"/>
    </source>
</evidence>
<keyword evidence="2" id="KW-0732">Signal</keyword>
<proteinExistence type="predicted"/>
<reference evidence="3" key="1">
    <citation type="journal article" date="2018" name="DNA Res.">
        <title>Multiple hybrid de novo genome assembly of finger millet, an orphan allotetraploid crop.</title>
        <authorList>
            <person name="Hatakeyama M."/>
            <person name="Aluri S."/>
            <person name="Balachadran M.T."/>
            <person name="Sivarajan S.R."/>
            <person name="Patrignani A."/>
            <person name="Gruter S."/>
            <person name="Poveda L."/>
            <person name="Shimizu-Inatsugi R."/>
            <person name="Baeten J."/>
            <person name="Francoijs K.J."/>
            <person name="Nataraja K.N."/>
            <person name="Reddy Y.A.N."/>
            <person name="Phadnis S."/>
            <person name="Ravikumar R.L."/>
            <person name="Schlapbach R."/>
            <person name="Sreeman S.M."/>
            <person name="Shimizu K.K."/>
        </authorList>
    </citation>
    <scope>NUCLEOTIDE SEQUENCE</scope>
</reference>
<dbReference type="AlphaFoldDB" id="A0AAV5CG54"/>
<gene>
    <name evidence="3" type="primary">ga13991</name>
    <name evidence="3" type="ORF">PR202_ga13991</name>
</gene>
<organism evidence="3 4">
    <name type="scientific">Eleusine coracana subsp. coracana</name>
    <dbReference type="NCBI Taxonomy" id="191504"/>
    <lineage>
        <taxon>Eukaryota</taxon>
        <taxon>Viridiplantae</taxon>
        <taxon>Streptophyta</taxon>
        <taxon>Embryophyta</taxon>
        <taxon>Tracheophyta</taxon>
        <taxon>Spermatophyta</taxon>
        <taxon>Magnoliopsida</taxon>
        <taxon>Liliopsida</taxon>
        <taxon>Poales</taxon>
        <taxon>Poaceae</taxon>
        <taxon>PACMAD clade</taxon>
        <taxon>Chloridoideae</taxon>
        <taxon>Cynodonteae</taxon>
        <taxon>Eleusininae</taxon>
        <taxon>Eleusine</taxon>
    </lineage>
</organism>
<reference evidence="3" key="2">
    <citation type="submission" date="2021-12" db="EMBL/GenBank/DDBJ databases">
        <title>Resequencing data analysis of finger millet.</title>
        <authorList>
            <person name="Hatakeyama M."/>
            <person name="Aluri S."/>
            <person name="Balachadran M.T."/>
            <person name="Sivarajan S.R."/>
            <person name="Poveda L."/>
            <person name="Shimizu-Inatsugi R."/>
            <person name="Schlapbach R."/>
            <person name="Sreeman S.M."/>
            <person name="Shimizu K.K."/>
        </authorList>
    </citation>
    <scope>NUCLEOTIDE SEQUENCE</scope>
</reference>
<feature type="signal peptide" evidence="2">
    <location>
        <begin position="1"/>
        <end position="29"/>
    </location>
</feature>
<dbReference type="EMBL" id="BQKI01000006">
    <property type="protein sequence ID" value="GJM97090.1"/>
    <property type="molecule type" value="Genomic_DNA"/>
</dbReference>
<evidence type="ECO:0000313" key="4">
    <source>
        <dbReference type="Proteomes" id="UP001054889"/>
    </source>
</evidence>
<dbReference type="Proteomes" id="UP001054889">
    <property type="component" value="Unassembled WGS sequence"/>
</dbReference>
<comment type="caution">
    <text evidence="3">The sequence shown here is derived from an EMBL/GenBank/DDBJ whole genome shotgun (WGS) entry which is preliminary data.</text>
</comment>
<evidence type="ECO:0000256" key="1">
    <source>
        <dbReference type="SAM" id="MobiDB-lite"/>
    </source>
</evidence>